<evidence type="ECO:0000313" key="2">
    <source>
        <dbReference type="Proteomes" id="UP000006804"/>
    </source>
</evidence>
<evidence type="ECO:0000313" key="1">
    <source>
        <dbReference type="EMBL" id="AEH51211.1"/>
    </source>
</evidence>
<dbReference type="KEGG" id="tta:Theth_1136"/>
<dbReference type="PATRIC" id="fig|688269.3.peg.1168"/>
<accession>F7YTJ5</accession>
<dbReference type="STRING" id="688269.Theth_1136"/>
<dbReference type="HOGENOM" id="CLU_1703140_0_0_0"/>
<gene>
    <name evidence="1" type="ORF">Theth_1136</name>
</gene>
<protein>
    <submittedName>
        <fullName evidence="1">Uncharacterized protein</fullName>
    </submittedName>
</protein>
<sequence>MKMPPEYIEAQKNMQPGVISSVGFLGNDERDLMEIITTDEQEMIALGLDFQKVAEWLKKMMKEAEKGLGEPVVLDKLEVQIFEARGFLPCPFKDGIFRKKTMYIKRLDKNLTLQVSELSIHLLEKHHFLQGKGSPFRIEPKILKELIE</sequence>
<dbReference type="Proteomes" id="UP000006804">
    <property type="component" value="Chromosome"/>
</dbReference>
<dbReference type="AlphaFoldDB" id="F7YTJ5"/>
<reference evidence="1 2" key="1">
    <citation type="submission" date="2010-11" db="EMBL/GenBank/DDBJ databases">
        <title>The complete genome of Thermotoga thermarum DSM 5069.</title>
        <authorList>
            <consortium name="US DOE Joint Genome Institute (JGI-PGF)"/>
            <person name="Lucas S."/>
            <person name="Copeland A."/>
            <person name="Lapidus A."/>
            <person name="Bruce D."/>
            <person name="Goodwin L."/>
            <person name="Pitluck S."/>
            <person name="Kyrpides N."/>
            <person name="Mavromatis K."/>
            <person name="Ivanova N."/>
            <person name="Zeytun A."/>
            <person name="Brettin T."/>
            <person name="Detter J.C."/>
            <person name="Tapia R."/>
            <person name="Han C."/>
            <person name="Land M."/>
            <person name="Hauser L."/>
            <person name="Markowitz V."/>
            <person name="Cheng J.-F."/>
            <person name="Hugenholtz P."/>
            <person name="Woyke T."/>
            <person name="Wu D."/>
            <person name="Spring S."/>
            <person name="Schroeder M."/>
            <person name="Brambilla E."/>
            <person name="Klenk H.-P."/>
            <person name="Eisen J.A."/>
        </authorList>
    </citation>
    <scope>NUCLEOTIDE SEQUENCE [LARGE SCALE GENOMIC DNA]</scope>
    <source>
        <strain evidence="1 2">DSM 5069</strain>
    </source>
</reference>
<name>F7YTJ5_9THEM</name>
<organism evidence="1 2">
    <name type="scientific">Pseudothermotoga thermarum DSM 5069</name>
    <dbReference type="NCBI Taxonomy" id="688269"/>
    <lineage>
        <taxon>Bacteria</taxon>
        <taxon>Thermotogati</taxon>
        <taxon>Thermotogota</taxon>
        <taxon>Thermotogae</taxon>
        <taxon>Thermotogales</taxon>
        <taxon>Thermotogaceae</taxon>
        <taxon>Pseudothermotoga</taxon>
    </lineage>
</organism>
<keyword evidence="2" id="KW-1185">Reference proteome</keyword>
<dbReference type="RefSeq" id="WP_013932430.1">
    <property type="nucleotide sequence ID" value="NC_015707.1"/>
</dbReference>
<dbReference type="OrthoDB" id="279123at2"/>
<dbReference type="EMBL" id="CP002351">
    <property type="protein sequence ID" value="AEH51211.1"/>
    <property type="molecule type" value="Genomic_DNA"/>
</dbReference>
<proteinExistence type="predicted"/>
<dbReference type="eggNOG" id="ENOG5031XAC">
    <property type="taxonomic scope" value="Bacteria"/>
</dbReference>